<name>A0A9X2XP07_9BACT</name>
<accession>A0A9X2XP07</accession>
<feature type="signal peptide" evidence="1">
    <location>
        <begin position="1"/>
        <end position="22"/>
    </location>
</feature>
<dbReference type="PIRSF" id="PIRSF021505">
    <property type="entry name" value="O_gly_hdrol"/>
    <property type="match status" value="1"/>
</dbReference>
<gene>
    <name evidence="2" type="ORF">OCK74_10765</name>
</gene>
<dbReference type="Proteomes" id="UP001155483">
    <property type="component" value="Unassembled WGS sequence"/>
</dbReference>
<dbReference type="PANTHER" id="PTHR47791:SF4">
    <property type="entry name" value="(PUTATIVE SECRETED PROTEIN)-RELATED"/>
    <property type="match status" value="1"/>
</dbReference>
<proteinExistence type="predicted"/>
<dbReference type="InterPro" id="IPR014512">
    <property type="entry name" value="O_gly_hydro"/>
</dbReference>
<keyword evidence="2" id="KW-0378">Hydrolase</keyword>
<evidence type="ECO:0000256" key="1">
    <source>
        <dbReference type="SAM" id="SignalP"/>
    </source>
</evidence>
<reference evidence="2" key="2">
    <citation type="submission" date="2023-04" db="EMBL/GenBank/DDBJ databases">
        <title>Paracnuella aquatica gen. nov., sp. nov., a member of the family Chitinophagaceae isolated from a hot spring.</title>
        <authorList>
            <person name="Wang C."/>
        </authorList>
    </citation>
    <scope>NUCLEOTIDE SEQUENCE</scope>
    <source>
        <strain evidence="2">LB-8</strain>
    </source>
</reference>
<dbReference type="PANTHER" id="PTHR47791">
    <property type="entry name" value="MEIOTICALLY UP-REGULATED GENE 191 PROTEIN"/>
    <property type="match status" value="1"/>
</dbReference>
<dbReference type="Pfam" id="PF03663">
    <property type="entry name" value="Glyco_hydro_76"/>
    <property type="match status" value="1"/>
</dbReference>
<feature type="chain" id="PRO_5040896610" evidence="1">
    <location>
        <begin position="23"/>
        <end position="368"/>
    </location>
</feature>
<sequence>MNIRIFLYAVMIRLLVCNSVLAQTTDRSDNFQYQSELDEFQQAIENNFYDPAAGFYKETVVVEKDKNAFSYLWPLCGLIQANNEIEKLSGKKDLVQRMLNMIQEYYDPVAPAPGYASYIMKLKGGDRFYDDNQWIGIACLDAYKREKNPAFLKQAELIYRYMMTGYDTVLQGGIYWQENKKTSKNTCSNGPGIVLALQLYQATKQKSYLDTALQLYKWVNDHLKAPSGLYYDNIQVGNKKIGKAIYSYNTGTMLQSNIYLYEITRDRKYLKQAVAIADSALLYFHANGTFRDDYWFNAVLLRAYQHLLQHHKDTKYIKAFQVCTDHALMKNRNPLGLMGKDKTLDLVAQSGMLEILARLAFLQKTHQL</sequence>
<dbReference type="Gene3D" id="1.50.10.20">
    <property type="match status" value="1"/>
</dbReference>
<comment type="caution">
    <text evidence="2">The sequence shown here is derived from an EMBL/GenBank/DDBJ whole genome shotgun (WGS) entry which is preliminary data.</text>
</comment>
<evidence type="ECO:0000313" key="2">
    <source>
        <dbReference type="EMBL" id="MCU7549599.1"/>
    </source>
</evidence>
<dbReference type="InterPro" id="IPR053169">
    <property type="entry name" value="MUG_Protein"/>
</dbReference>
<keyword evidence="1" id="KW-0732">Signal</keyword>
<reference evidence="2" key="1">
    <citation type="submission" date="2022-09" db="EMBL/GenBank/DDBJ databases">
        <authorList>
            <person name="Yuan C."/>
            <person name="Ke Z."/>
        </authorList>
    </citation>
    <scope>NUCLEOTIDE SEQUENCE</scope>
    <source>
        <strain evidence="2">LB-8</strain>
    </source>
</reference>
<organism evidence="2 3">
    <name type="scientific">Paraflavisolibacter caeni</name>
    <dbReference type="NCBI Taxonomy" id="2982496"/>
    <lineage>
        <taxon>Bacteria</taxon>
        <taxon>Pseudomonadati</taxon>
        <taxon>Bacteroidota</taxon>
        <taxon>Chitinophagia</taxon>
        <taxon>Chitinophagales</taxon>
        <taxon>Chitinophagaceae</taxon>
        <taxon>Paraflavisolibacter</taxon>
    </lineage>
</organism>
<protein>
    <submittedName>
        <fullName evidence="2">Glycoside hydrolase family 76 protein</fullName>
    </submittedName>
</protein>
<keyword evidence="3" id="KW-1185">Reference proteome</keyword>
<evidence type="ECO:0000313" key="3">
    <source>
        <dbReference type="Proteomes" id="UP001155483"/>
    </source>
</evidence>
<dbReference type="AlphaFoldDB" id="A0A9X2XP07"/>
<dbReference type="GO" id="GO:0016787">
    <property type="term" value="F:hydrolase activity"/>
    <property type="evidence" value="ECO:0007669"/>
    <property type="project" value="UniProtKB-KW"/>
</dbReference>
<dbReference type="SUPFAM" id="SSF48208">
    <property type="entry name" value="Six-hairpin glycosidases"/>
    <property type="match status" value="1"/>
</dbReference>
<dbReference type="InterPro" id="IPR008928">
    <property type="entry name" value="6-hairpin_glycosidase_sf"/>
</dbReference>
<dbReference type="EMBL" id="JAOTIF010000006">
    <property type="protein sequence ID" value="MCU7549599.1"/>
    <property type="molecule type" value="Genomic_DNA"/>
</dbReference>
<dbReference type="InterPro" id="IPR005198">
    <property type="entry name" value="Glyco_hydro_76"/>
</dbReference>
<dbReference type="GO" id="GO:0005975">
    <property type="term" value="P:carbohydrate metabolic process"/>
    <property type="evidence" value="ECO:0007669"/>
    <property type="project" value="InterPro"/>
</dbReference>
<dbReference type="RefSeq" id="WP_279297039.1">
    <property type="nucleotide sequence ID" value="NZ_JAOTIF010000006.1"/>
</dbReference>